<keyword evidence="7" id="KW-0677">Repeat</keyword>
<feature type="non-terminal residue" evidence="14">
    <location>
        <position position="842"/>
    </location>
</feature>
<dbReference type="SUPFAM" id="SSF52058">
    <property type="entry name" value="L domain-like"/>
    <property type="match status" value="1"/>
</dbReference>
<dbReference type="FunFam" id="1.10.10.10:FF:000322">
    <property type="entry name" value="Probable disease resistance protein At1g63360"/>
    <property type="match status" value="1"/>
</dbReference>
<evidence type="ECO:0000259" key="12">
    <source>
        <dbReference type="Pfam" id="PF00931"/>
    </source>
</evidence>
<dbReference type="FunFam" id="3.40.50.300:FF:001091">
    <property type="entry name" value="Probable disease resistance protein At1g61300"/>
    <property type="match status" value="1"/>
</dbReference>
<dbReference type="SUPFAM" id="SSF52540">
    <property type="entry name" value="P-loop containing nucleoside triphosphate hydrolases"/>
    <property type="match status" value="1"/>
</dbReference>
<evidence type="ECO:0000256" key="2">
    <source>
        <dbReference type="ARBA" id="ARBA00004496"/>
    </source>
</evidence>
<protein>
    <submittedName>
        <fullName evidence="14">Uncharacterized protein</fullName>
    </submittedName>
</protein>
<dbReference type="Proteomes" id="UP000030748">
    <property type="component" value="Unassembled WGS sequence"/>
</dbReference>
<organism evidence="14 15">
    <name type="scientific">Erythranthe guttata</name>
    <name type="common">Yellow monkey flower</name>
    <name type="synonym">Mimulus guttatus</name>
    <dbReference type="NCBI Taxonomy" id="4155"/>
    <lineage>
        <taxon>Eukaryota</taxon>
        <taxon>Viridiplantae</taxon>
        <taxon>Streptophyta</taxon>
        <taxon>Embryophyta</taxon>
        <taxon>Tracheophyta</taxon>
        <taxon>Spermatophyta</taxon>
        <taxon>Magnoliopsida</taxon>
        <taxon>eudicotyledons</taxon>
        <taxon>Gunneridae</taxon>
        <taxon>Pentapetalae</taxon>
        <taxon>asterids</taxon>
        <taxon>lamiids</taxon>
        <taxon>Lamiales</taxon>
        <taxon>Phrymaceae</taxon>
        <taxon>Erythranthe</taxon>
    </lineage>
</organism>
<name>A0A022QMM4_ERYGU</name>
<evidence type="ECO:0000313" key="14">
    <source>
        <dbReference type="EMBL" id="EYU29927.1"/>
    </source>
</evidence>
<dbReference type="GO" id="GO:0005737">
    <property type="term" value="C:cytoplasm"/>
    <property type="evidence" value="ECO:0007669"/>
    <property type="project" value="UniProtKB-SubCell"/>
</dbReference>
<dbReference type="InterPro" id="IPR058922">
    <property type="entry name" value="WHD_DRP"/>
</dbReference>
<dbReference type="Pfam" id="PF23559">
    <property type="entry name" value="WHD_DRP"/>
    <property type="match status" value="1"/>
</dbReference>
<evidence type="ECO:0000256" key="4">
    <source>
        <dbReference type="ARBA" id="ARBA00022490"/>
    </source>
</evidence>
<keyword evidence="15" id="KW-1185">Reference proteome</keyword>
<feature type="domain" description="Disease resistance protein winged helix" evidence="13">
    <location>
        <begin position="409"/>
        <end position="480"/>
    </location>
</feature>
<gene>
    <name evidence="14" type="ORF">MIMGU_mgv1a021755mg</name>
</gene>
<dbReference type="Gene3D" id="1.10.10.10">
    <property type="entry name" value="Winged helix-like DNA-binding domain superfamily/Winged helix DNA-binding domain"/>
    <property type="match status" value="1"/>
</dbReference>
<dbReference type="AlphaFoldDB" id="A0A022QMM4"/>
<dbReference type="eggNOG" id="KOG4658">
    <property type="taxonomic scope" value="Eukaryota"/>
</dbReference>
<dbReference type="Gene3D" id="3.40.50.300">
    <property type="entry name" value="P-loop containing nucleotide triphosphate hydrolases"/>
    <property type="match status" value="1"/>
</dbReference>
<feature type="compositionally biased region" description="Low complexity" evidence="11">
    <location>
        <begin position="129"/>
        <end position="146"/>
    </location>
</feature>
<feature type="domain" description="NB-ARC" evidence="12">
    <location>
        <begin position="161"/>
        <end position="324"/>
    </location>
</feature>
<dbReference type="PANTHER" id="PTHR23155">
    <property type="entry name" value="DISEASE RESISTANCE PROTEIN RP"/>
    <property type="match status" value="1"/>
</dbReference>
<dbReference type="InterPro" id="IPR002182">
    <property type="entry name" value="NB-ARC"/>
</dbReference>
<dbReference type="GO" id="GO:0005524">
    <property type="term" value="F:ATP binding"/>
    <property type="evidence" value="ECO:0007669"/>
    <property type="project" value="UniProtKB-KW"/>
</dbReference>
<sequence>MAAYAALVSVMNIIEDIRNHPRFSTSLHHEQVDSLCENVSFLLDFIESTNHSHGFTSEEDEFLERHIARAAHAAEDVIESHVVDQIQSGSTSLLDLHKVIRDLVSIKDKVVNVVKGERRLFEDRVQPGPTCSMSVPSTSSSKPRSTGKNNTMVGFVDELLHLMEKLTGQQSNRLVIPIVGMGGIGKTTLATNLYENSFITQYFDIRAWVTVSQEYSAREIIFGLLSSQSKSTSEMDRKNEDELGDQLHKNLSGRRYLIVLDDVWSAEIWYKIKFFFPDNNNGSRIVVTTRMSNVAVHFGSSHFSMKLLDEVKSWELFCQKAFFDEECPRELEEIGKKIAKKCKGLPLLIAVFGALLRKSSRTQVYWENISKDLNSILNSRVDEQSLDILSLSYRHLPAHLKPCFLYMGVFSEDHKIDAFELIKLWVAEGFIRPNKTQTLEEIAEGYIKDFVDRNLILVCAFGSTGKIKTCNIHDLLRDLCLKTSQKERFLYMMSASDSPQGIENERRIVFHERFPHYIHHPRGVIDALESTSLARSLISEGGRLPFKPRLLRVLNSVTRDCLDDILKQVNLRFFGSCKFVAPPEIWSMRQLRHVELGEICLPDPPSSDGQHDDVIVLRDLQTLLVVKDFKLSEEVCKRIANIKKLEIVYYDVSEELYDNCLYNIDKLHKLESLYYHFDDEPNRSDLLLNLTFPSSLHKLTLEGCFLHWEDLTIIGSLPNLRVLKLLSDSVIGPEWDPIEGEFVGLKYLEIEFCDDLMYWNADSSHFPVLEKLVLTGLSKLDEIPSRIGAIPTLVDIYLFLCSESAAMSAVEILEEQLFALGNENLRVRIDFSDEGLERFKEK</sequence>
<dbReference type="EMBL" id="KI631111">
    <property type="protein sequence ID" value="EYU29927.1"/>
    <property type="molecule type" value="Genomic_DNA"/>
</dbReference>
<keyword evidence="5" id="KW-0433">Leucine-rich repeat</keyword>
<dbReference type="GO" id="GO:0051607">
    <property type="term" value="P:defense response to virus"/>
    <property type="evidence" value="ECO:0007669"/>
    <property type="project" value="UniProtKB-ARBA"/>
</dbReference>
<dbReference type="InterPro" id="IPR036388">
    <property type="entry name" value="WH-like_DNA-bd_sf"/>
</dbReference>
<proteinExistence type="inferred from homology"/>
<evidence type="ECO:0000256" key="5">
    <source>
        <dbReference type="ARBA" id="ARBA00022614"/>
    </source>
</evidence>
<keyword evidence="9" id="KW-0611">Plant defense</keyword>
<evidence type="ECO:0000259" key="13">
    <source>
        <dbReference type="Pfam" id="PF23559"/>
    </source>
</evidence>
<keyword evidence="4" id="KW-0963">Cytoplasm</keyword>
<keyword evidence="10" id="KW-0067">ATP-binding</keyword>
<dbReference type="GO" id="GO:0043531">
    <property type="term" value="F:ADP binding"/>
    <property type="evidence" value="ECO:0007669"/>
    <property type="project" value="InterPro"/>
</dbReference>
<dbReference type="InterPro" id="IPR032675">
    <property type="entry name" value="LRR_dom_sf"/>
</dbReference>
<evidence type="ECO:0000256" key="3">
    <source>
        <dbReference type="ARBA" id="ARBA00008894"/>
    </source>
</evidence>
<dbReference type="Gene3D" id="1.10.8.430">
    <property type="entry name" value="Helical domain of apoptotic protease-activating factors"/>
    <property type="match status" value="1"/>
</dbReference>
<evidence type="ECO:0000256" key="8">
    <source>
        <dbReference type="ARBA" id="ARBA00022741"/>
    </source>
</evidence>
<evidence type="ECO:0000256" key="11">
    <source>
        <dbReference type="SAM" id="MobiDB-lite"/>
    </source>
</evidence>
<dbReference type="PRINTS" id="PR00364">
    <property type="entry name" value="DISEASERSIST"/>
</dbReference>
<feature type="region of interest" description="Disordered" evidence="11">
    <location>
        <begin position="125"/>
        <end position="149"/>
    </location>
</feature>
<dbReference type="Gene3D" id="1.20.5.4130">
    <property type="match status" value="1"/>
</dbReference>
<dbReference type="PANTHER" id="PTHR23155:SF1152">
    <property type="entry name" value="AAA+ ATPASE DOMAIN-CONTAINING PROTEIN"/>
    <property type="match status" value="1"/>
</dbReference>
<evidence type="ECO:0000256" key="1">
    <source>
        <dbReference type="ARBA" id="ARBA00002074"/>
    </source>
</evidence>
<evidence type="ECO:0000313" key="15">
    <source>
        <dbReference type="Proteomes" id="UP000030748"/>
    </source>
</evidence>
<keyword evidence="6" id="KW-0381">Hypersensitive response</keyword>
<keyword evidence="8" id="KW-0547">Nucleotide-binding</keyword>
<comment type="subcellular location">
    <subcellularLocation>
        <location evidence="2">Cytoplasm</location>
    </subcellularLocation>
</comment>
<evidence type="ECO:0000256" key="9">
    <source>
        <dbReference type="ARBA" id="ARBA00022821"/>
    </source>
</evidence>
<dbReference type="GO" id="GO:0009626">
    <property type="term" value="P:plant-type hypersensitive response"/>
    <property type="evidence" value="ECO:0007669"/>
    <property type="project" value="UniProtKB-KW"/>
</dbReference>
<comment type="similarity">
    <text evidence="3">Belongs to the disease resistance NB-LRR family.</text>
</comment>
<dbReference type="Pfam" id="PF00931">
    <property type="entry name" value="NB-ARC"/>
    <property type="match status" value="1"/>
</dbReference>
<accession>A0A022QMM4</accession>
<evidence type="ECO:0000256" key="10">
    <source>
        <dbReference type="ARBA" id="ARBA00022840"/>
    </source>
</evidence>
<evidence type="ECO:0000256" key="7">
    <source>
        <dbReference type="ARBA" id="ARBA00022737"/>
    </source>
</evidence>
<dbReference type="InterPro" id="IPR042197">
    <property type="entry name" value="Apaf_helical"/>
</dbReference>
<dbReference type="Gene3D" id="3.80.10.10">
    <property type="entry name" value="Ribonuclease Inhibitor"/>
    <property type="match status" value="1"/>
</dbReference>
<dbReference type="InterPro" id="IPR027417">
    <property type="entry name" value="P-loop_NTPase"/>
</dbReference>
<evidence type="ECO:0000256" key="6">
    <source>
        <dbReference type="ARBA" id="ARBA00022667"/>
    </source>
</evidence>
<reference evidence="14 15" key="1">
    <citation type="journal article" date="2013" name="Proc. Natl. Acad. Sci. U.S.A.">
        <title>Fine-scale variation in meiotic recombination in Mimulus inferred from population shotgun sequencing.</title>
        <authorList>
            <person name="Hellsten U."/>
            <person name="Wright K.M."/>
            <person name="Jenkins J."/>
            <person name="Shu S."/>
            <person name="Yuan Y."/>
            <person name="Wessler S.R."/>
            <person name="Schmutz J."/>
            <person name="Willis J.H."/>
            <person name="Rokhsar D.S."/>
        </authorList>
    </citation>
    <scope>NUCLEOTIDE SEQUENCE [LARGE SCALE GENOMIC DNA]</scope>
    <source>
        <strain evidence="15">cv. DUN x IM62</strain>
    </source>
</reference>
<comment type="function">
    <text evidence="1">Confers resistance to late blight (Phytophthora infestans) races carrying the avirulence gene Avr1. Resistance proteins guard the plant against pathogens that contain an appropriate avirulence protein via an indirect interaction with this avirulence protein. That triggers a defense system including the hypersensitive response, which restricts the pathogen growth.</text>
</comment>
<dbReference type="InterPro" id="IPR044974">
    <property type="entry name" value="Disease_R_plants"/>
</dbReference>